<dbReference type="AlphaFoldDB" id="A0A834NXR6"/>
<feature type="compositionally biased region" description="Low complexity" evidence="1">
    <location>
        <begin position="76"/>
        <end position="94"/>
    </location>
</feature>
<accession>A0A834NXR6</accession>
<evidence type="ECO:0000313" key="3">
    <source>
        <dbReference type="Proteomes" id="UP000600918"/>
    </source>
</evidence>
<gene>
    <name evidence="2" type="ORF">H0235_010778</name>
</gene>
<organism evidence="2 3">
    <name type="scientific">Vespula pensylvanica</name>
    <name type="common">Western yellow jacket</name>
    <name type="synonym">Wasp</name>
    <dbReference type="NCBI Taxonomy" id="30213"/>
    <lineage>
        <taxon>Eukaryota</taxon>
        <taxon>Metazoa</taxon>
        <taxon>Ecdysozoa</taxon>
        <taxon>Arthropoda</taxon>
        <taxon>Hexapoda</taxon>
        <taxon>Insecta</taxon>
        <taxon>Pterygota</taxon>
        <taxon>Neoptera</taxon>
        <taxon>Endopterygota</taxon>
        <taxon>Hymenoptera</taxon>
        <taxon>Apocrita</taxon>
        <taxon>Aculeata</taxon>
        <taxon>Vespoidea</taxon>
        <taxon>Vespidae</taxon>
        <taxon>Vespinae</taxon>
        <taxon>Vespula</taxon>
    </lineage>
</organism>
<dbReference type="EMBL" id="JACSDY010000009">
    <property type="protein sequence ID" value="KAF7420481.1"/>
    <property type="molecule type" value="Genomic_DNA"/>
</dbReference>
<sequence length="104" mass="11214">MEEVEEEVEEVVEEVEMEDEEVSCRAGEVVGPRESRSSQLSGHLENRRPNPHSDTACAILCVSVLAVGVVYPVNINSSSSSSSSSSSNSSSSIIVDVDSRPFQR</sequence>
<name>A0A834NXR6_VESPE</name>
<reference evidence="2" key="1">
    <citation type="journal article" date="2020" name="G3 (Bethesda)">
        <title>High-Quality Assemblies for Three Invasive Social Wasps from the &lt;i&gt;Vespula&lt;/i&gt; Genus.</title>
        <authorList>
            <person name="Harrop T.W.R."/>
            <person name="Guhlin J."/>
            <person name="McLaughlin G.M."/>
            <person name="Permina E."/>
            <person name="Stockwell P."/>
            <person name="Gilligan J."/>
            <person name="Le Lec M.F."/>
            <person name="Gruber M.A.M."/>
            <person name="Quinn O."/>
            <person name="Lovegrove M."/>
            <person name="Duncan E.J."/>
            <person name="Remnant E.J."/>
            <person name="Van Eeckhoven J."/>
            <person name="Graham B."/>
            <person name="Knapp R.A."/>
            <person name="Langford K.W."/>
            <person name="Kronenberg Z."/>
            <person name="Press M.O."/>
            <person name="Eacker S.M."/>
            <person name="Wilson-Rankin E.E."/>
            <person name="Purcell J."/>
            <person name="Lester P.J."/>
            <person name="Dearden P.K."/>
        </authorList>
    </citation>
    <scope>NUCLEOTIDE SEQUENCE</scope>
    <source>
        <strain evidence="2">Volc-1</strain>
    </source>
</reference>
<keyword evidence="3" id="KW-1185">Reference proteome</keyword>
<dbReference type="Proteomes" id="UP000600918">
    <property type="component" value="Unassembled WGS sequence"/>
</dbReference>
<proteinExistence type="predicted"/>
<evidence type="ECO:0000256" key="1">
    <source>
        <dbReference type="SAM" id="MobiDB-lite"/>
    </source>
</evidence>
<protein>
    <submittedName>
        <fullName evidence="2">Uncharacterized protein</fullName>
    </submittedName>
</protein>
<feature type="region of interest" description="Disordered" evidence="1">
    <location>
        <begin position="1"/>
        <end position="51"/>
    </location>
</feature>
<feature type="region of interest" description="Disordered" evidence="1">
    <location>
        <begin position="76"/>
        <end position="104"/>
    </location>
</feature>
<feature type="compositionally biased region" description="Acidic residues" evidence="1">
    <location>
        <begin position="1"/>
        <end position="21"/>
    </location>
</feature>
<comment type="caution">
    <text evidence="2">The sequence shown here is derived from an EMBL/GenBank/DDBJ whole genome shotgun (WGS) entry which is preliminary data.</text>
</comment>
<evidence type="ECO:0000313" key="2">
    <source>
        <dbReference type="EMBL" id="KAF7420481.1"/>
    </source>
</evidence>